<proteinExistence type="predicted"/>
<accession>A0A1I0MMK0</accession>
<name>A0A1I0MMK0_9RHOB</name>
<reference evidence="1 2" key="1">
    <citation type="submission" date="2016-10" db="EMBL/GenBank/DDBJ databases">
        <authorList>
            <person name="de Groot N.N."/>
        </authorList>
    </citation>
    <scope>NUCLEOTIDE SEQUENCE [LARGE SCALE GENOMIC DNA]</scope>
    <source>
        <strain evidence="1 2">DSM 17925</strain>
    </source>
</reference>
<keyword evidence="2" id="KW-1185">Reference proteome</keyword>
<gene>
    <name evidence="1" type="ORF">SAMN04488515_0076</name>
</gene>
<dbReference type="EMBL" id="FOIZ01000001">
    <property type="protein sequence ID" value="SEV88831.1"/>
    <property type="molecule type" value="Genomic_DNA"/>
</dbReference>
<evidence type="ECO:0000313" key="2">
    <source>
        <dbReference type="Proteomes" id="UP000199167"/>
    </source>
</evidence>
<dbReference type="STRING" id="364200.SAMN04488515_0076"/>
<dbReference type="AlphaFoldDB" id="A0A1I0MMK0"/>
<dbReference type="Proteomes" id="UP000199167">
    <property type="component" value="Unassembled WGS sequence"/>
</dbReference>
<protein>
    <submittedName>
        <fullName evidence="1">Uncharacterized protein</fullName>
    </submittedName>
</protein>
<sequence>MPLLTLVALGLCPYNARHDVFAGHANYFPGALTRAAGQRC</sequence>
<organism evidence="1 2">
    <name type="scientific">Cognatiyoonia koreensis</name>
    <dbReference type="NCBI Taxonomy" id="364200"/>
    <lineage>
        <taxon>Bacteria</taxon>
        <taxon>Pseudomonadati</taxon>
        <taxon>Pseudomonadota</taxon>
        <taxon>Alphaproteobacteria</taxon>
        <taxon>Rhodobacterales</taxon>
        <taxon>Paracoccaceae</taxon>
        <taxon>Cognatiyoonia</taxon>
    </lineage>
</organism>
<evidence type="ECO:0000313" key="1">
    <source>
        <dbReference type="EMBL" id="SEV88831.1"/>
    </source>
</evidence>